<name>A0ABT8JM39_9BACL</name>
<sequence>MKKFLRWMGGWLKIYADNCLSGDKLRVSGDKGALSGDNAALSGDKQ</sequence>
<accession>A0ABT8JM39</accession>
<protein>
    <submittedName>
        <fullName evidence="1">Uncharacterized protein</fullName>
    </submittedName>
</protein>
<keyword evidence="2" id="KW-1185">Reference proteome</keyword>
<proteinExistence type="predicted"/>
<reference evidence="1" key="1">
    <citation type="submission" date="2023-03" db="EMBL/GenBank/DDBJ databases">
        <title>MT1 and MT2 Draft Genomes of Novel Species.</title>
        <authorList>
            <person name="Venkateswaran K."/>
        </authorList>
    </citation>
    <scope>NUCLEOTIDE SEQUENCE</scope>
    <source>
        <strain evidence="1">F6_3S_P_2</strain>
    </source>
</reference>
<evidence type="ECO:0000313" key="1">
    <source>
        <dbReference type="EMBL" id="MDN4606219.1"/>
    </source>
</evidence>
<evidence type="ECO:0000313" key="2">
    <source>
        <dbReference type="Proteomes" id="UP001175097"/>
    </source>
</evidence>
<dbReference type="EMBL" id="JAROCC010000001">
    <property type="protein sequence ID" value="MDN4606219.1"/>
    <property type="molecule type" value="Genomic_DNA"/>
</dbReference>
<dbReference type="RefSeq" id="WP_301241759.1">
    <property type="nucleotide sequence ID" value="NZ_JAROCC010000001.1"/>
</dbReference>
<gene>
    <name evidence="1" type="ORF">P5G49_01835</name>
</gene>
<organism evidence="1 2">
    <name type="scientific">Sporosarcina highlanderae</name>
    <dbReference type="NCBI Taxonomy" id="3035916"/>
    <lineage>
        <taxon>Bacteria</taxon>
        <taxon>Bacillati</taxon>
        <taxon>Bacillota</taxon>
        <taxon>Bacilli</taxon>
        <taxon>Bacillales</taxon>
        <taxon>Caryophanaceae</taxon>
        <taxon>Sporosarcina</taxon>
    </lineage>
</organism>
<comment type="caution">
    <text evidence="1">The sequence shown here is derived from an EMBL/GenBank/DDBJ whole genome shotgun (WGS) entry which is preliminary data.</text>
</comment>
<dbReference type="Proteomes" id="UP001175097">
    <property type="component" value="Unassembled WGS sequence"/>
</dbReference>